<proteinExistence type="predicted"/>
<dbReference type="InterPro" id="IPR011990">
    <property type="entry name" value="TPR-like_helical_dom_sf"/>
</dbReference>
<comment type="caution">
    <text evidence="1">The sequence shown here is derived from an EMBL/GenBank/DDBJ whole genome shotgun (WGS) entry which is preliminary data.</text>
</comment>
<dbReference type="AlphaFoldDB" id="X0VQG9"/>
<evidence type="ECO:0000313" key="1">
    <source>
        <dbReference type="EMBL" id="GAG14723.1"/>
    </source>
</evidence>
<dbReference type="InterPro" id="IPR019734">
    <property type="entry name" value="TPR_rpt"/>
</dbReference>
<protein>
    <submittedName>
        <fullName evidence="1">Uncharacterized protein</fullName>
    </submittedName>
</protein>
<dbReference type="SMART" id="SM00028">
    <property type="entry name" value="TPR"/>
    <property type="match status" value="2"/>
</dbReference>
<dbReference type="EMBL" id="BARS01038984">
    <property type="protein sequence ID" value="GAG14723.1"/>
    <property type="molecule type" value="Genomic_DNA"/>
</dbReference>
<gene>
    <name evidence="1" type="ORF">S01H1_59595</name>
</gene>
<sequence>MTIEIGATPINYNRRARGYKEISLYKNLFSDLDKESQTTQAHSLFLFGESKSAIEDCDELIRLDQKYSKAFLIRGECHFFQNEVDQAFSDFDMGIKLDPNNKEGSLVRSRVFLHIPQKRYIPALFI</sequence>
<dbReference type="SUPFAM" id="SSF48452">
    <property type="entry name" value="TPR-like"/>
    <property type="match status" value="1"/>
</dbReference>
<dbReference type="PROSITE" id="PS50005">
    <property type="entry name" value="TPR"/>
    <property type="match status" value="1"/>
</dbReference>
<name>X0VQG9_9ZZZZ</name>
<accession>X0VQG9</accession>
<dbReference type="Gene3D" id="1.25.40.10">
    <property type="entry name" value="Tetratricopeptide repeat domain"/>
    <property type="match status" value="1"/>
</dbReference>
<reference evidence="1" key="1">
    <citation type="journal article" date="2014" name="Front. Microbiol.">
        <title>High frequency of phylogenetically diverse reductive dehalogenase-homologous genes in deep subseafloor sedimentary metagenomes.</title>
        <authorList>
            <person name="Kawai M."/>
            <person name="Futagami T."/>
            <person name="Toyoda A."/>
            <person name="Takaki Y."/>
            <person name="Nishi S."/>
            <person name="Hori S."/>
            <person name="Arai W."/>
            <person name="Tsubouchi T."/>
            <person name="Morono Y."/>
            <person name="Uchiyama I."/>
            <person name="Ito T."/>
            <person name="Fujiyama A."/>
            <person name="Inagaki F."/>
            <person name="Takami H."/>
        </authorList>
    </citation>
    <scope>NUCLEOTIDE SEQUENCE</scope>
    <source>
        <strain evidence="1">Expedition CK06-06</strain>
    </source>
</reference>
<organism evidence="1">
    <name type="scientific">marine sediment metagenome</name>
    <dbReference type="NCBI Taxonomy" id="412755"/>
    <lineage>
        <taxon>unclassified sequences</taxon>
        <taxon>metagenomes</taxon>
        <taxon>ecological metagenomes</taxon>
    </lineage>
</organism>